<dbReference type="GO" id="GO:0005975">
    <property type="term" value="P:carbohydrate metabolic process"/>
    <property type="evidence" value="ECO:0007669"/>
    <property type="project" value="InterPro"/>
</dbReference>
<dbReference type="InterPro" id="IPR030458">
    <property type="entry name" value="Glyco_hydro_31_AS"/>
</dbReference>
<dbReference type="Pfam" id="PF21365">
    <property type="entry name" value="Glyco_hydro_31_3rd"/>
    <property type="match status" value="1"/>
</dbReference>
<evidence type="ECO:0000313" key="14">
    <source>
        <dbReference type="Proteomes" id="UP001055712"/>
    </source>
</evidence>
<keyword evidence="6" id="KW-0325">Glycoprotein</keyword>
<dbReference type="Pfam" id="PF01055">
    <property type="entry name" value="Glyco_hydro_31_2nd"/>
    <property type="match status" value="1"/>
</dbReference>
<evidence type="ECO:0000256" key="1">
    <source>
        <dbReference type="ARBA" id="ARBA00004370"/>
    </source>
</evidence>
<evidence type="ECO:0000256" key="9">
    <source>
        <dbReference type="PROSITE-ProRule" id="PRU00779"/>
    </source>
</evidence>
<evidence type="ECO:0000256" key="6">
    <source>
        <dbReference type="ARBA" id="ARBA00023180"/>
    </source>
</evidence>
<feature type="signal peptide" evidence="11">
    <location>
        <begin position="1"/>
        <end position="15"/>
    </location>
</feature>
<dbReference type="Gene3D" id="2.60.40.1180">
    <property type="entry name" value="Golgi alpha-mannosidase II"/>
    <property type="match status" value="1"/>
</dbReference>
<evidence type="ECO:0000256" key="4">
    <source>
        <dbReference type="ARBA" id="ARBA00023136"/>
    </source>
</evidence>
<dbReference type="InterPro" id="IPR017853">
    <property type="entry name" value="GH"/>
</dbReference>
<dbReference type="CDD" id="cd14752">
    <property type="entry name" value="GH31_N"/>
    <property type="match status" value="1"/>
</dbReference>
<feature type="chain" id="PRO_5038351736" description="Maltase" evidence="11">
    <location>
        <begin position="16"/>
        <end position="1010"/>
    </location>
</feature>
<dbReference type="PANTHER" id="PTHR22762:SF133">
    <property type="entry name" value="P-TYPE DOMAIN-CONTAINING PROTEIN"/>
    <property type="match status" value="1"/>
</dbReference>
<dbReference type="SUPFAM" id="SSF51011">
    <property type="entry name" value="Glycosyl hydrolase domain"/>
    <property type="match status" value="1"/>
</dbReference>
<dbReference type="InterPro" id="IPR044913">
    <property type="entry name" value="P_trefoil_dom_sf"/>
</dbReference>
<dbReference type="EMBL" id="SIDB01000011">
    <property type="protein sequence ID" value="KAI3426380.1"/>
    <property type="molecule type" value="Genomic_DNA"/>
</dbReference>
<dbReference type="OrthoDB" id="526025at2759"/>
<dbReference type="InterPro" id="IPR011013">
    <property type="entry name" value="Gal_mutarotase_sf_dom"/>
</dbReference>
<keyword evidence="14" id="KW-1185">Reference proteome</keyword>
<evidence type="ECO:0000256" key="8">
    <source>
        <dbReference type="ARBA" id="ARBA00041343"/>
    </source>
</evidence>
<evidence type="ECO:0000259" key="12">
    <source>
        <dbReference type="PROSITE" id="PS51448"/>
    </source>
</evidence>
<dbReference type="InterPro" id="IPR000322">
    <property type="entry name" value="Glyco_hydro_31_TIM"/>
</dbReference>
<comment type="similarity">
    <text evidence="2 10">Belongs to the glycosyl hydrolase 31 family.</text>
</comment>
<dbReference type="GO" id="GO:0016020">
    <property type="term" value="C:membrane"/>
    <property type="evidence" value="ECO:0007669"/>
    <property type="project" value="UniProtKB-SubCell"/>
</dbReference>
<dbReference type="SUPFAM" id="SSF74650">
    <property type="entry name" value="Galactose mutarotase-like"/>
    <property type="match status" value="1"/>
</dbReference>
<keyword evidence="4" id="KW-0472">Membrane</keyword>
<comment type="subcellular location">
    <subcellularLocation>
        <location evidence="1">Membrane</location>
    </subcellularLocation>
</comment>
<dbReference type="Gene3D" id="2.60.40.1760">
    <property type="entry name" value="glycosyl hydrolase (family 31)"/>
    <property type="match status" value="1"/>
</dbReference>
<dbReference type="InterPro" id="IPR013780">
    <property type="entry name" value="Glyco_hydro_b"/>
</dbReference>
<name>A0A9D4TIP5_CHLVU</name>
<dbReference type="InterPro" id="IPR000519">
    <property type="entry name" value="P_trefoil_dom"/>
</dbReference>
<dbReference type="InterPro" id="IPR025887">
    <property type="entry name" value="Glyco_hydro_31_N_dom"/>
</dbReference>
<sequence>MRLLGLLLFLRSASATLCDVAGNRLDCGRIGMSQQECESQNCCWVPAQFPGAPHVDLPWCFHPNAEPSEYRVVDMRRSGGSTHARLELSRSVQPGLGADIQNLSLEAEQLSDSVLRLKISDAAKPRWEVPRWLLASQLLPGGSDGKARRPANCEATELQLEVSVKREPFSLEVTRRGQASSTLFNSTATRLVVKDQYLELSTWLSPSATLYGAGERASHTLHLQRNGMPRTLYNRDLGPTFPEQNGYGSHPFVLALEPDGSAWGLLLLNSNAMDMVPSADKLSWRVTGGILDLMVLAGPSPLAVLDQLTAVVGRPAMMPHWALGWHQSKYGYRSVWEVEDVVSSYREAELPLEAIWTDIDHLDGWRDFTFNPVHFPLPEMQRFVAELHRNGQHWMPIVDPGIKVDPGYPAYDQGLKQDAFMRGVDGQPYMGWVWPGASHYPDFLSPAGRQYFAGQLRQHYALVPWDGIWIDMNEASNFCTGDVCALRSLNSQPGRKGAGSLEDDPPWVCQLDCQEAQGLNDTQRSWLHPPYDVSSDLKRLPLGTKAMSVLASHHDGSVQYNAHQLYGISSASTVAEAVGQVLGKRPFVLSRSSFLGSGAYAAHWTGDNSATWEQLRWSVPGVLGIGLWGIPMAGADICGFMGDTTPELCARWVSLGALGYPFARSHSDLHGGYQELYRWPEVAAAGKKALGMRYRLLPTLYSALHAAHLTGAPVMRPLFLNFPSDSNTHAIDRQFMVGEALLVSPVLDQGATSVDAYFPAGTWHSLWDDGGVVRAGAGGRTVRLDAQLGDIPLHMRGGTALAMQQGGLLTTRETKRSPLTVVVALPGVLSGQGAANTLAGQHLGAASETRITAQLYNDGGEEPEAGESLCNFLSIQAATRAHRASGGHEGEVLLQFGSPRQLPSSNGSACGLVSDVETAAAAGDSIEWPELGGVEVLGWHVPVEAVTLEVVQRMDTCGQLAVLERLEAPENVVGAGASGLKLNLAALGHKLECPYGLRVAWKTAKPLAAS</sequence>
<reference evidence="13" key="1">
    <citation type="journal article" date="2019" name="Plant J.">
        <title>Chlorella vulgaris genome assembly and annotation reveals the molecular basis for metabolic acclimation to high light conditions.</title>
        <authorList>
            <person name="Cecchin M."/>
            <person name="Marcolungo L."/>
            <person name="Rossato M."/>
            <person name="Girolomoni L."/>
            <person name="Cosentino E."/>
            <person name="Cuine S."/>
            <person name="Li-Beisson Y."/>
            <person name="Delledonne M."/>
            <person name="Ballottari M."/>
        </authorList>
    </citation>
    <scope>NUCLEOTIDE SEQUENCE</scope>
    <source>
        <strain evidence="13">211/11P</strain>
    </source>
</reference>
<dbReference type="GO" id="GO:0030246">
    <property type="term" value="F:carbohydrate binding"/>
    <property type="evidence" value="ECO:0007669"/>
    <property type="project" value="InterPro"/>
</dbReference>
<dbReference type="Gene3D" id="4.10.110.10">
    <property type="entry name" value="Spasmolytic Protein, domain 1"/>
    <property type="match status" value="1"/>
</dbReference>
<dbReference type="PROSITE" id="PS00129">
    <property type="entry name" value="GLYCOSYL_HYDROL_F31_1"/>
    <property type="match status" value="1"/>
</dbReference>
<evidence type="ECO:0000256" key="5">
    <source>
        <dbReference type="ARBA" id="ARBA00023157"/>
    </source>
</evidence>
<dbReference type="PROSITE" id="PS51448">
    <property type="entry name" value="P_TREFOIL_2"/>
    <property type="match status" value="1"/>
</dbReference>
<dbReference type="SUPFAM" id="SSF51445">
    <property type="entry name" value="(Trans)glycosidases"/>
    <property type="match status" value="1"/>
</dbReference>
<dbReference type="Pfam" id="PF00088">
    <property type="entry name" value="Trefoil"/>
    <property type="match status" value="1"/>
</dbReference>
<evidence type="ECO:0000256" key="11">
    <source>
        <dbReference type="SAM" id="SignalP"/>
    </source>
</evidence>
<evidence type="ECO:0000256" key="3">
    <source>
        <dbReference type="ARBA" id="ARBA00022801"/>
    </source>
</evidence>
<keyword evidence="11" id="KW-0732">Signal</keyword>
<evidence type="ECO:0000256" key="2">
    <source>
        <dbReference type="ARBA" id="ARBA00007806"/>
    </source>
</evidence>
<reference evidence="13" key="2">
    <citation type="submission" date="2020-11" db="EMBL/GenBank/DDBJ databases">
        <authorList>
            <person name="Cecchin M."/>
            <person name="Marcolungo L."/>
            <person name="Rossato M."/>
            <person name="Girolomoni L."/>
            <person name="Cosentino E."/>
            <person name="Cuine S."/>
            <person name="Li-Beisson Y."/>
            <person name="Delledonne M."/>
            <person name="Ballottari M."/>
        </authorList>
    </citation>
    <scope>NUCLEOTIDE SEQUENCE</scope>
    <source>
        <strain evidence="13">211/11P</strain>
        <tissue evidence="13">Whole cell</tissue>
    </source>
</reference>
<dbReference type="PANTHER" id="PTHR22762">
    <property type="entry name" value="ALPHA-GLUCOSIDASE"/>
    <property type="match status" value="1"/>
</dbReference>
<comment type="caution">
    <text evidence="9">Lacks conserved residue(s) required for the propagation of feature annotation.</text>
</comment>
<comment type="caution">
    <text evidence="13">The sequence shown here is derived from an EMBL/GenBank/DDBJ whole genome shotgun (WGS) entry which is preliminary data.</text>
</comment>
<evidence type="ECO:0000313" key="13">
    <source>
        <dbReference type="EMBL" id="KAI3426380.1"/>
    </source>
</evidence>
<dbReference type="InterPro" id="IPR048395">
    <property type="entry name" value="Glyco_hydro_31_C"/>
</dbReference>
<gene>
    <name evidence="13" type="ORF">D9Q98_008751</name>
</gene>
<dbReference type="GO" id="GO:0004553">
    <property type="term" value="F:hydrolase activity, hydrolyzing O-glycosyl compounds"/>
    <property type="evidence" value="ECO:0007669"/>
    <property type="project" value="InterPro"/>
</dbReference>
<keyword evidence="7 10" id="KW-0326">Glycosidase</keyword>
<keyword evidence="5 9" id="KW-1015">Disulfide bond</keyword>
<feature type="disulfide bond" evidence="9">
    <location>
        <begin position="27"/>
        <end position="42"/>
    </location>
</feature>
<dbReference type="Gene3D" id="3.20.20.80">
    <property type="entry name" value="Glycosidases"/>
    <property type="match status" value="1"/>
</dbReference>
<feature type="domain" description="P-type" evidence="12">
    <location>
        <begin position="16"/>
        <end position="64"/>
    </location>
</feature>
<organism evidence="13 14">
    <name type="scientific">Chlorella vulgaris</name>
    <name type="common">Green alga</name>
    <dbReference type="NCBI Taxonomy" id="3077"/>
    <lineage>
        <taxon>Eukaryota</taxon>
        <taxon>Viridiplantae</taxon>
        <taxon>Chlorophyta</taxon>
        <taxon>core chlorophytes</taxon>
        <taxon>Trebouxiophyceae</taxon>
        <taxon>Chlorellales</taxon>
        <taxon>Chlorellaceae</taxon>
        <taxon>Chlorella clade</taxon>
        <taxon>Chlorella</taxon>
    </lineage>
</organism>
<evidence type="ECO:0000256" key="7">
    <source>
        <dbReference type="ARBA" id="ARBA00023295"/>
    </source>
</evidence>
<dbReference type="CDD" id="cd06602">
    <property type="entry name" value="GH31_MGAM_SI_GAA"/>
    <property type="match status" value="1"/>
</dbReference>
<accession>A0A9D4TIP5</accession>
<dbReference type="Proteomes" id="UP001055712">
    <property type="component" value="Unassembled WGS sequence"/>
</dbReference>
<dbReference type="AlphaFoldDB" id="A0A9D4TIP5"/>
<keyword evidence="3 10" id="KW-0378">Hydrolase</keyword>
<proteinExistence type="inferred from homology"/>
<protein>
    <recommendedName>
        <fullName evidence="8">Maltase</fullName>
    </recommendedName>
</protein>
<dbReference type="CDD" id="cd00111">
    <property type="entry name" value="Trefoil"/>
    <property type="match status" value="1"/>
</dbReference>
<evidence type="ECO:0000256" key="10">
    <source>
        <dbReference type="RuleBase" id="RU361185"/>
    </source>
</evidence>
<dbReference type="Pfam" id="PF13802">
    <property type="entry name" value="Gal_mutarotas_2"/>
    <property type="match status" value="1"/>
</dbReference>
<dbReference type="SMART" id="SM00018">
    <property type="entry name" value="PD"/>
    <property type="match status" value="1"/>
</dbReference>